<gene>
    <name evidence="1" type="ORF">DSCA_17480</name>
</gene>
<evidence type="ECO:0000313" key="2">
    <source>
        <dbReference type="Proteomes" id="UP000427906"/>
    </source>
</evidence>
<name>A0A5K7YFI9_9BACT</name>
<evidence type="ECO:0008006" key="3">
    <source>
        <dbReference type="Google" id="ProtNLM"/>
    </source>
</evidence>
<dbReference type="PROSITE" id="PS51257">
    <property type="entry name" value="PROKAR_LIPOPROTEIN"/>
    <property type="match status" value="1"/>
</dbReference>
<protein>
    <recommendedName>
        <fullName evidence="3">Transposase InsH N-terminal domain-containing protein</fullName>
    </recommendedName>
</protein>
<organism evidence="1 2">
    <name type="scientific">Desulfosarcina alkanivorans</name>
    <dbReference type="NCBI Taxonomy" id="571177"/>
    <lineage>
        <taxon>Bacteria</taxon>
        <taxon>Pseudomonadati</taxon>
        <taxon>Thermodesulfobacteriota</taxon>
        <taxon>Desulfobacteria</taxon>
        <taxon>Desulfobacterales</taxon>
        <taxon>Desulfosarcinaceae</taxon>
        <taxon>Desulfosarcina</taxon>
    </lineage>
</organism>
<keyword evidence="2" id="KW-1185">Reference proteome</keyword>
<evidence type="ECO:0000313" key="1">
    <source>
        <dbReference type="EMBL" id="BBO67818.1"/>
    </source>
</evidence>
<dbReference type="Proteomes" id="UP000427906">
    <property type="component" value="Chromosome"/>
</dbReference>
<proteinExistence type="predicted"/>
<accession>A0A5K7YFI9</accession>
<dbReference type="KEGG" id="dalk:DSCA_17480"/>
<dbReference type="AlphaFoldDB" id="A0A5K7YFI9"/>
<reference evidence="1 2" key="1">
    <citation type="submission" date="2019-11" db="EMBL/GenBank/DDBJ databases">
        <title>Comparative genomics of hydrocarbon-degrading Desulfosarcina strains.</title>
        <authorList>
            <person name="Watanabe M."/>
            <person name="Kojima H."/>
            <person name="Fukui M."/>
        </authorList>
    </citation>
    <scope>NUCLEOTIDE SEQUENCE [LARGE SCALE GENOMIC DNA]</scope>
    <source>
        <strain evidence="1 2">PL12</strain>
    </source>
</reference>
<sequence>MLKRHLPYHESDHILNIAYNYLAGGSCLQDIELLRNDEGWLNALGAQIIPDPTTAGDFLRRFAEPDICSFMDAKNTVRKKVRQLQPATFLREAIINVDGTICANTGQ</sequence>
<dbReference type="EMBL" id="AP021874">
    <property type="protein sequence ID" value="BBO67818.1"/>
    <property type="molecule type" value="Genomic_DNA"/>
</dbReference>